<evidence type="ECO:0000256" key="1">
    <source>
        <dbReference type="SAM" id="MobiDB-lite"/>
    </source>
</evidence>
<sequence length="87" mass="9720">MYGLLANFKNIFDKFTFKDSSAAAKDYEKKDEAGTDAANKAAGSDSDDDDKQGTRQKEGIFERYVFCLSVCLQLLKCGFVNHPVIRI</sequence>
<feature type="region of interest" description="Disordered" evidence="1">
    <location>
        <begin position="26"/>
        <end position="54"/>
    </location>
</feature>
<evidence type="ECO:0000313" key="2">
    <source>
        <dbReference type="EnsemblPlants" id="OBART02G11290.1"/>
    </source>
</evidence>
<protein>
    <submittedName>
        <fullName evidence="2">Uncharacterized protein</fullName>
    </submittedName>
</protein>
<dbReference type="Gramene" id="OBART02G11290.1">
    <property type="protein sequence ID" value="OBART02G11290.1"/>
    <property type="gene ID" value="OBART02G11290"/>
</dbReference>
<reference evidence="2" key="2">
    <citation type="submission" date="2015-03" db="UniProtKB">
        <authorList>
            <consortium name="EnsemblPlants"/>
        </authorList>
    </citation>
    <scope>IDENTIFICATION</scope>
</reference>
<dbReference type="Proteomes" id="UP000026960">
    <property type="component" value="Chromosome 2"/>
</dbReference>
<dbReference type="PaxDb" id="65489-OBART02G11290.1"/>
<organism evidence="2">
    <name type="scientific">Oryza barthii</name>
    <dbReference type="NCBI Taxonomy" id="65489"/>
    <lineage>
        <taxon>Eukaryota</taxon>
        <taxon>Viridiplantae</taxon>
        <taxon>Streptophyta</taxon>
        <taxon>Embryophyta</taxon>
        <taxon>Tracheophyta</taxon>
        <taxon>Spermatophyta</taxon>
        <taxon>Magnoliopsida</taxon>
        <taxon>Liliopsida</taxon>
        <taxon>Poales</taxon>
        <taxon>Poaceae</taxon>
        <taxon>BOP clade</taxon>
        <taxon>Oryzoideae</taxon>
        <taxon>Oryzeae</taxon>
        <taxon>Oryzinae</taxon>
        <taxon>Oryza</taxon>
    </lineage>
</organism>
<name>A0A0D3F3A5_9ORYZ</name>
<reference evidence="2" key="1">
    <citation type="journal article" date="2009" name="Rice">
        <title>De Novo Next Generation Sequencing of Plant Genomes.</title>
        <authorList>
            <person name="Rounsley S."/>
            <person name="Marri P.R."/>
            <person name="Yu Y."/>
            <person name="He R."/>
            <person name="Sisneros N."/>
            <person name="Goicoechea J.L."/>
            <person name="Lee S.J."/>
            <person name="Angelova A."/>
            <person name="Kudrna D."/>
            <person name="Luo M."/>
            <person name="Affourtit J."/>
            <person name="Desany B."/>
            <person name="Knight J."/>
            <person name="Niazi F."/>
            <person name="Egholm M."/>
            <person name="Wing R.A."/>
        </authorList>
    </citation>
    <scope>NUCLEOTIDE SEQUENCE [LARGE SCALE GENOMIC DNA]</scope>
    <source>
        <strain evidence="2">cv. IRGC 105608</strain>
    </source>
</reference>
<proteinExistence type="predicted"/>
<dbReference type="AlphaFoldDB" id="A0A0D3F3A5"/>
<evidence type="ECO:0000313" key="3">
    <source>
        <dbReference type="Proteomes" id="UP000026960"/>
    </source>
</evidence>
<keyword evidence="3" id="KW-1185">Reference proteome</keyword>
<dbReference type="HOGENOM" id="CLU_2487248_0_0_1"/>
<accession>A0A0D3F3A5</accession>
<dbReference type="EnsemblPlants" id="OBART02G11290.1">
    <property type="protein sequence ID" value="OBART02G11290.1"/>
    <property type="gene ID" value="OBART02G11290"/>
</dbReference>